<dbReference type="Gene3D" id="1.20.1260.10">
    <property type="match status" value="1"/>
</dbReference>
<accession>A0A644W1J8</accession>
<name>A0A644W1J8_9ZZZZ</name>
<dbReference type="AlphaFoldDB" id="A0A644W1J8"/>
<dbReference type="FunFam" id="1.20.1260.10:FF:000001">
    <property type="entry name" value="Non-heme ferritin"/>
    <property type="match status" value="1"/>
</dbReference>
<protein>
    <submittedName>
        <fullName evidence="6">Bacterial non-heme ferritin</fullName>
        <ecNumber evidence="6">1.16.3.2</ecNumber>
    </submittedName>
</protein>
<evidence type="ECO:0000256" key="1">
    <source>
        <dbReference type="ARBA" id="ARBA00022434"/>
    </source>
</evidence>
<dbReference type="InterPro" id="IPR012347">
    <property type="entry name" value="Ferritin-like"/>
</dbReference>
<organism evidence="6">
    <name type="scientific">bioreactor metagenome</name>
    <dbReference type="NCBI Taxonomy" id="1076179"/>
    <lineage>
        <taxon>unclassified sequences</taxon>
        <taxon>metagenomes</taxon>
        <taxon>ecological metagenomes</taxon>
    </lineage>
</organism>
<dbReference type="GO" id="GO:0006826">
    <property type="term" value="P:iron ion transport"/>
    <property type="evidence" value="ECO:0007669"/>
    <property type="project" value="InterPro"/>
</dbReference>
<evidence type="ECO:0000259" key="5">
    <source>
        <dbReference type="PROSITE" id="PS50905"/>
    </source>
</evidence>
<dbReference type="PANTHER" id="PTHR11431:SF127">
    <property type="entry name" value="BACTERIAL NON-HEME FERRITIN"/>
    <property type="match status" value="1"/>
</dbReference>
<dbReference type="GO" id="GO:0008198">
    <property type="term" value="F:ferrous iron binding"/>
    <property type="evidence" value="ECO:0007669"/>
    <property type="project" value="TreeGrafter"/>
</dbReference>
<evidence type="ECO:0000256" key="3">
    <source>
        <dbReference type="ARBA" id="ARBA00023002"/>
    </source>
</evidence>
<keyword evidence="3 6" id="KW-0560">Oxidoreductase</keyword>
<evidence type="ECO:0000256" key="2">
    <source>
        <dbReference type="ARBA" id="ARBA00022723"/>
    </source>
</evidence>
<feature type="domain" description="Ferritin-like diiron" evidence="5">
    <location>
        <begin position="2"/>
        <end position="147"/>
    </location>
</feature>
<dbReference type="SUPFAM" id="SSF47240">
    <property type="entry name" value="Ferritin-like"/>
    <property type="match status" value="1"/>
</dbReference>
<gene>
    <name evidence="6" type="primary">ftnA_9</name>
    <name evidence="6" type="ORF">SDC9_43807</name>
</gene>
<dbReference type="InterPro" id="IPR001519">
    <property type="entry name" value="Ferritin"/>
</dbReference>
<sequence length="173" mass="19912">MKAMNKKMEKALNEQINAEMYSSYLYLSMSAYFADANMNGFANWMRIQAQEELAHAMIFFDYVNERGGRVDLKAIEKPAKEWKNAIEVFEATLKHEQHVTSLINNLVNLAIEEKDHATNNMLQWFVKEQVEEEANATQILGEVKMTEGKGPGMFMIDRELKTRVFIPPTVTQA</sequence>
<proteinExistence type="predicted"/>
<evidence type="ECO:0000256" key="4">
    <source>
        <dbReference type="ARBA" id="ARBA00023004"/>
    </source>
</evidence>
<dbReference type="EMBL" id="VSSQ01000565">
    <property type="protein sequence ID" value="MPL97615.1"/>
    <property type="molecule type" value="Genomic_DNA"/>
</dbReference>
<dbReference type="CDD" id="cd01055">
    <property type="entry name" value="Nonheme_Ferritin"/>
    <property type="match status" value="1"/>
</dbReference>
<dbReference type="GO" id="GO:0005829">
    <property type="term" value="C:cytosol"/>
    <property type="evidence" value="ECO:0007669"/>
    <property type="project" value="TreeGrafter"/>
</dbReference>
<keyword evidence="2" id="KW-0479">Metal-binding</keyword>
<dbReference type="GO" id="GO:0042802">
    <property type="term" value="F:identical protein binding"/>
    <property type="evidence" value="ECO:0007669"/>
    <property type="project" value="UniProtKB-ARBA"/>
</dbReference>
<dbReference type="GO" id="GO:0006879">
    <property type="term" value="P:intracellular iron ion homeostasis"/>
    <property type="evidence" value="ECO:0007669"/>
    <property type="project" value="UniProtKB-KW"/>
</dbReference>
<dbReference type="GO" id="GO:0004322">
    <property type="term" value="F:ferroxidase activity"/>
    <property type="evidence" value="ECO:0007669"/>
    <property type="project" value="TreeGrafter"/>
</dbReference>
<reference evidence="6" key="1">
    <citation type="submission" date="2019-08" db="EMBL/GenBank/DDBJ databases">
        <authorList>
            <person name="Kucharzyk K."/>
            <person name="Murdoch R.W."/>
            <person name="Higgins S."/>
            <person name="Loffler F."/>
        </authorList>
    </citation>
    <scope>NUCLEOTIDE SEQUENCE</scope>
</reference>
<dbReference type="GO" id="GO:0008199">
    <property type="term" value="F:ferric iron binding"/>
    <property type="evidence" value="ECO:0007669"/>
    <property type="project" value="InterPro"/>
</dbReference>
<dbReference type="InterPro" id="IPR041719">
    <property type="entry name" value="Ferritin_prok"/>
</dbReference>
<comment type="caution">
    <text evidence="6">The sequence shown here is derived from an EMBL/GenBank/DDBJ whole genome shotgun (WGS) entry which is preliminary data.</text>
</comment>
<dbReference type="InterPro" id="IPR009078">
    <property type="entry name" value="Ferritin-like_SF"/>
</dbReference>
<dbReference type="InterPro" id="IPR009040">
    <property type="entry name" value="Ferritin-like_diiron"/>
</dbReference>
<dbReference type="PROSITE" id="PS50905">
    <property type="entry name" value="FERRITIN_LIKE"/>
    <property type="match status" value="1"/>
</dbReference>
<dbReference type="Pfam" id="PF00210">
    <property type="entry name" value="Ferritin"/>
    <property type="match status" value="1"/>
</dbReference>
<keyword evidence="1" id="KW-0409">Iron storage</keyword>
<evidence type="ECO:0000313" key="6">
    <source>
        <dbReference type="EMBL" id="MPL97615.1"/>
    </source>
</evidence>
<keyword evidence="4" id="KW-0408">Iron</keyword>
<dbReference type="InterPro" id="IPR008331">
    <property type="entry name" value="Ferritin_DPS_dom"/>
</dbReference>
<dbReference type="PANTHER" id="PTHR11431">
    <property type="entry name" value="FERRITIN"/>
    <property type="match status" value="1"/>
</dbReference>
<dbReference type="EC" id="1.16.3.2" evidence="6"/>